<evidence type="ECO:0000313" key="1">
    <source>
        <dbReference type="EMBL" id="EFF79778.1"/>
    </source>
</evidence>
<dbReference type="AlphaFoldDB" id="D4TZB9"/>
<proteinExistence type="predicted"/>
<evidence type="ECO:0000313" key="2">
    <source>
        <dbReference type="Proteomes" id="UP000003150"/>
    </source>
</evidence>
<dbReference type="HOGENOM" id="CLU_3148561_0_0_11"/>
<gene>
    <name evidence="1" type="ORF">HMPREF0970_01300</name>
</gene>
<accession>D4TZB9</accession>
<organism evidence="1 2">
    <name type="scientific">Schaalia odontolytica F0309</name>
    <dbReference type="NCBI Taxonomy" id="649742"/>
    <lineage>
        <taxon>Bacteria</taxon>
        <taxon>Bacillati</taxon>
        <taxon>Actinomycetota</taxon>
        <taxon>Actinomycetes</taxon>
        <taxon>Actinomycetales</taxon>
        <taxon>Actinomycetaceae</taxon>
        <taxon>Schaalia</taxon>
    </lineage>
</organism>
<reference evidence="1 2" key="1">
    <citation type="submission" date="2009-10" db="EMBL/GenBank/DDBJ databases">
        <authorList>
            <person name="Weinstock G."/>
            <person name="Sodergren E."/>
            <person name="Clifton S."/>
            <person name="Fulton L."/>
            <person name="Fulton B."/>
            <person name="Courtney L."/>
            <person name="Fronick C."/>
            <person name="Harrison M."/>
            <person name="Strong C."/>
            <person name="Farmer C."/>
            <person name="Delahaunty K."/>
            <person name="Markovic C."/>
            <person name="Hall O."/>
            <person name="Minx P."/>
            <person name="Tomlinson C."/>
            <person name="Mitreva M."/>
            <person name="Nelson J."/>
            <person name="Hou S."/>
            <person name="Wollam A."/>
            <person name="Pepin K.H."/>
            <person name="Johnson M."/>
            <person name="Bhonagiri V."/>
            <person name="Nash W.E."/>
            <person name="Warren W."/>
            <person name="Chinwalla A."/>
            <person name="Mardis E.R."/>
            <person name="Wilson R.K."/>
        </authorList>
    </citation>
    <scope>NUCLEOTIDE SEQUENCE [LARGE SCALE GENOMIC DNA]</scope>
    <source>
        <strain evidence="1 2">F0309</strain>
    </source>
</reference>
<comment type="caution">
    <text evidence="1">The sequence shown here is derived from an EMBL/GenBank/DDBJ whole genome shotgun (WGS) entry which is preliminary data.</text>
</comment>
<name>D4TZB9_9ACTO</name>
<sequence length="48" mass="5338">MPAVTVKIPHKTHVTNFVSHWETIGHYFTVSMISGPGTLTQQGSRTRT</sequence>
<dbReference type="EMBL" id="ACYT02000035">
    <property type="protein sequence ID" value="EFF79778.1"/>
    <property type="molecule type" value="Genomic_DNA"/>
</dbReference>
<protein>
    <submittedName>
        <fullName evidence="1">Uncharacterized protein</fullName>
    </submittedName>
</protein>
<dbReference type="Proteomes" id="UP000003150">
    <property type="component" value="Unassembled WGS sequence"/>
</dbReference>